<dbReference type="EMBL" id="CP035033">
    <property type="protein sequence ID" value="QAB15634.1"/>
    <property type="molecule type" value="Genomic_DNA"/>
</dbReference>
<dbReference type="PANTHER" id="PTHR12526:SF638">
    <property type="entry name" value="SPORE COAT PROTEIN SA"/>
    <property type="match status" value="1"/>
</dbReference>
<dbReference type="GO" id="GO:0016757">
    <property type="term" value="F:glycosyltransferase activity"/>
    <property type="evidence" value="ECO:0007669"/>
    <property type="project" value="UniProtKB-ARBA"/>
</dbReference>
<protein>
    <submittedName>
        <fullName evidence="2">Glycosyltransferase</fullName>
    </submittedName>
</protein>
<name>A0A410H3Y8_9GAMM</name>
<evidence type="ECO:0000313" key="2">
    <source>
        <dbReference type="EMBL" id="QAB15634.1"/>
    </source>
</evidence>
<accession>A0A410H3Y8</accession>
<proteinExistence type="predicted"/>
<dbReference type="Pfam" id="PF13692">
    <property type="entry name" value="Glyco_trans_1_4"/>
    <property type="match status" value="1"/>
</dbReference>
<evidence type="ECO:0000259" key="1">
    <source>
        <dbReference type="Pfam" id="PF13439"/>
    </source>
</evidence>
<keyword evidence="3" id="KW-1185">Reference proteome</keyword>
<dbReference type="Gene3D" id="3.40.50.2000">
    <property type="entry name" value="Glycogen Phosphorylase B"/>
    <property type="match status" value="2"/>
</dbReference>
<gene>
    <name evidence="2" type="ORF">EPV75_08130</name>
</gene>
<dbReference type="Pfam" id="PF13439">
    <property type="entry name" value="Glyco_transf_4"/>
    <property type="match status" value="1"/>
</dbReference>
<dbReference type="SUPFAM" id="SSF53756">
    <property type="entry name" value="UDP-Glycosyltransferase/glycogen phosphorylase"/>
    <property type="match status" value="1"/>
</dbReference>
<dbReference type="PANTHER" id="PTHR12526">
    <property type="entry name" value="GLYCOSYLTRANSFERASE"/>
    <property type="match status" value="1"/>
</dbReference>
<reference evidence="2 3" key="1">
    <citation type="journal article" date="2018" name="Environ. Microbiol.">
        <title>Genomes of ubiquitous marine and hypersaline Hydrogenovibrio, Thiomicrorhabdus and Thiomicrospira spp. encode a diversity of mechanisms to sustain chemolithoautotrophy in heterogeneous environments.</title>
        <authorList>
            <person name="Scott K.M."/>
            <person name="Williams J."/>
            <person name="Porter C.M.B."/>
            <person name="Russel S."/>
            <person name="Harmer T.L."/>
            <person name="Paul J.H."/>
            <person name="Antonen K.M."/>
            <person name="Bridges M.K."/>
            <person name="Camper G.J."/>
            <person name="Campla C.K."/>
            <person name="Casella L.G."/>
            <person name="Chase E."/>
            <person name="Conrad J.W."/>
            <person name="Cruz M.C."/>
            <person name="Dunlap D.S."/>
            <person name="Duran L."/>
            <person name="Fahsbender E.M."/>
            <person name="Goldsmith D.B."/>
            <person name="Keeley R.F."/>
            <person name="Kondoff M.R."/>
            <person name="Kussy B.I."/>
            <person name="Lane M.K."/>
            <person name="Lawler S."/>
            <person name="Leigh B.A."/>
            <person name="Lewis C."/>
            <person name="Lostal L.M."/>
            <person name="Marking D."/>
            <person name="Mancera P.A."/>
            <person name="McClenthan E.C."/>
            <person name="McIntyre E.A."/>
            <person name="Mine J.A."/>
            <person name="Modi S."/>
            <person name="Moore B.D."/>
            <person name="Morgan W.A."/>
            <person name="Nelson K.M."/>
            <person name="Nguyen K.N."/>
            <person name="Ogburn N."/>
            <person name="Parrino D.G."/>
            <person name="Pedapudi A.D."/>
            <person name="Pelham R.P."/>
            <person name="Preece A.M."/>
            <person name="Rampersad E.A."/>
            <person name="Richardson J.C."/>
            <person name="Rodgers C.M."/>
            <person name="Schaffer B.L."/>
            <person name="Sheridan N.E."/>
            <person name="Solone M.R."/>
            <person name="Staley Z.R."/>
            <person name="Tabuchi M."/>
            <person name="Waide R.J."/>
            <person name="Wanjugi P.W."/>
            <person name="Young S."/>
            <person name="Clum A."/>
            <person name="Daum C."/>
            <person name="Huntemann M."/>
            <person name="Ivanova N."/>
            <person name="Kyrpides N."/>
            <person name="Mikhailova N."/>
            <person name="Palaniappan K."/>
            <person name="Pillay M."/>
            <person name="Reddy T.B.K."/>
            <person name="Shapiro N."/>
            <person name="Stamatis D."/>
            <person name="Varghese N."/>
            <person name="Woyke T."/>
            <person name="Boden R."/>
            <person name="Freyermuth S.K."/>
            <person name="Kerfeld C.A."/>
        </authorList>
    </citation>
    <scope>NUCLEOTIDE SEQUENCE [LARGE SCALE GENOMIC DNA]</scope>
    <source>
        <strain evidence="2 3">JR-2</strain>
    </source>
</reference>
<feature type="domain" description="Glycosyltransferase subfamily 4-like N-terminal" evidence="1">
    <location>
        <begin position="47"/>
        <end position="217"/>
    </location>
</feature>
<keyword evidence="2" id="KW-0808">Transferase</keyword>
<dbReference type="InterPro" id="IPR028098">
    <property type="entry name" value="Glyco_trans_4-like_N"/>
</dbReference>
<dbReference type="AlphaFoldDB" id="A0A410H3Y8"/>
<dbReference type="KEGG" id="htr:EPV75_08130"/>
<organism evidence="2 3">
    <name type="scientific">Hydrogenovibrio thermophilus</name>
    <dbReference type="NCBI Taxonomy" id="265883"/>
    <lineage>
        <taxon>Bacteria</taxon>
        <taxon>Pseudomonadati</taxon>
        <taxon>Pseudomonadota</taxon>
        <taxon>Gammaproteobacteria</taxon>
        <taxon>Thiotrichales</taxon>
        <taxon>Piscirickettsiaceae</taxon>
        <taxon>Hydrogenovibrio</taxon>
    </lineage>
</organism>
<dbReference type="CDD" id="cd03811">
    <property type="entry name" value="GT4_GT28_WabH-like"/>
    <property type="match status" value="1"/>
</dbReference>
<dbReference type="Proteomes" id="UP000285478">
    <property type="component" value="Chromosome"/>
</dbReference>
<sequence>MIGRRYQFCKMRILKLISDFPIFQSDTEVMQLTEKTYCLVISSLTGGGAEKLNLDLLRRLQEMGHYAVLIVLESKGADYDYHHHQNIYFLDHVFQKPFLGFLDYPLKAKALEKLIDRLAVESGKPFDCVIASLYGTHRLFARLTMSNVWYWVHCNLSCEAYDQTSKKKTRRYFRTHRKVYKNKKIIAVSQGVRQDLIENFDASPENVKVLHNFFDYEDIQKQAFDVRDIEALKNLESQGFLLHIGRFSSQKRHDLLLKAYRKVNTELPLVLLTKSTPKLKALIDSLGLSHRVVIAGFQANPFVWLKAARLLILSSDYEGFGNVIVEALSLGTPVVSTDCPSGPNEILTGELKNYLVPVGDELALAKRIEEELRLQQATLPVFDKEPFSFESFYKGLRQLC</sequence>
<evidence type="ECO:0000313" key="3">
    <source>
        <dbReference type="Proteomes" id="UP000285478"/>
    </source>
</evidence>